<comment type="function">
    <text evidence="2">Catalyzes the hydrolysis of N-formyl-L-kynurenine to L-kynurenine, the second step in the kynurenine pathway of tryptophan degradation.</text>
</comment>
<gene>
    <name evidence="12" type="ORF">B5M42_16155</name>
</gene>
<sequence>MFQIYDISMTIHEGMQVYKNKEEKKPVFHNVQNFSNAKAYESKVTLDAHTGTHVDAPLHMIDGGATIETLPLSDLVGTARVLDLTHVQEGIGREHLEPFALQKGEWILLKTRNSLSEEFDFEFVYLNESGAAYLHELGVKGVGTDGLGIERAQPNYGTHRTLMGNGIIIVEGLRLKDVPGGTYFMVIAPLKLTGIEAAPARAFLIGN</sequence>
<dbReference type="Proteomes" id="UP000298246">
    <property type="component" value="Unassembled WGS sequence"/>
</dbReference>
<evidence type="ECO:0000256" key="4">
    <source>
        <dbReference type="ARBA" id="ARBA00012930"/>
    </source>
</evidence>
<evidence type="ECO:0000256" key="6">
    <source>
        <dbReference type="ARBA" id="ARBA00022723"/>
    </source>
</evidence>
<evidence type="ECO:0000313" key="12">
    <source>
        <dbReference type="EMBL" id="TFE85931.1"/>
    </source>
</evidence>
<dbReference type="GO" id="GO:0004061">
    <property type="term" value="F:arylformamidase activity"/>
    <property type="evidence" value="ECO:0007669"/>
    <property type="project" value="UniProtKB-EC"/>
</dbReference>
<dbReference type="OrthoDB" id="9796085at2"/>
<evidence type="ECO:0000256" key="7">
    <source>
        <dbReference type="ARBA" id="ARBA00022801"/>
    </source>
</evidence>
<dbReference type="RefSeq" id="WP_134754649.1">
    <property type="nucleotide sequence ID" value="NZ_MYFO02000006.1"/>
</dbReference>
<organism evidence="12 13">
    <name type="scientific">Paenibacillus athensensis</name>
    <dbReference type="NCBI Taxonomy" id="1967502"/>
    <lineage>
        <taxon>Bacteria</taxon>
        <taxon>Bacillati</taxon>
        <taxon>Bacillota</taxon>
        <taxon>Bacilli</taxon>
        <taxon>Bacillales</taxon>
        <taxon>Paenibacillaceae</taxon>
        <taxon>Paenibacillus</taxon>
    </lineage>
</organism>
<dbReference type="FunFam" id="3.50.30.50:FF:000001">
    <property type="entry name" value="Kynurenine formamidase"/>
    <property type="match status" value="1"/>
</dbReference>
<dbReference type="SUPFAM" id="SSF102198">
    <property type="entry name" value="Putative cyclase"/>
    <property type="match status" value="1"/>
</dbReference>
<evidence type="ECO:0000313" key="13">
    <source>
        <dbReference type="Proteomes" id="UP000298246"/>
    </source>
</evidence>
<accession>A0A4Y8PXH7</accession>
<evidence type="ECO:0000256" key="3">
    <source>
        <dbReference type="ARBA" id="ARBA00011738"/>
    </source>
</evidence>
<evidence type="ECO:0000256" key="1">
    <source>
        <dbReference type="ARBA" id="ARBA00001947"/>
    </source>
</evidence>
<keyword evidence="8" id="KW-0862">Zinc</keyword>
<protein>
    <recommendedName>
        <fullName evidence="5">Kynurenine formamidase</fullName>
        <ecNumber evidence="4">3.5.1.9</ecNumber>
    </recommendedName>
</protein>
<keyword evidence="6" id="KW-0479">Metal-binding</keyword>
<keyword evidence="7" id="KW-0378">Hydrolase</keyword>
<proteinExistence type="predicted"/>
<evidence type="ECO:0000256" key="9">
    <source>
        <dbReference type="ARBA" id="ARBA00023079"/>
    </source>
</evidence>
<comment type="catalytic activity">
    <reaction evidence="10">
        <text>N-formyl-L-kynurenine + H2O = L-kynurenine + formate + H(+)</text>
        <dbReference type="Rhea" id="RHEA:13009"/>
        <dbReference type="ChEBI" id="CHEBI:15377"/>
        <dbReference type="ChEBI" id="CHEBI:15378"/>
        <dbReference type="ChEBI" id="CHEBI:15740"/>
        <dbReference type="ChEBI" id="CHEBI:57959"/>
        <dbReference type="ChEBI" id="CHEBI:58629"/>
        <dbReference type="EC" id="3.5.1.9"/>
    </reaction>
</comment>
<evidence type="ECO:0000256" key="10">
    <source>
        <dbReference type="ARBA" id="ARBA00048496"/>
    </source>
</evidence>
<dbReference type="InterPro" id="IPR037175">
    <property type="entry name" value="KFase_sf"/>
</dbReference>
<dbReference type="EMBL" id="MYFO01000022">
    <property type="protein sequence ID" value="TFE85931.1"/>
    <property type="molecule type" value="Genomic_DNA"/>
</dbReference>
<keyword evidence="13" id="KW-1185">Reference proteome</keyword>
<dbReference type="PANTHER" id="PTHR31118:SF12">
    <property type="entry name" value="CYCLASE-LIKE PROTEIN 2"/>
    <property type="match status" value="1"/>
</dbReference>
<comment type="cofactor">
    <cofactor evidence="1">
        <name>Zn(2+)</name>
        <dbReference type="ChEBI" id="CHEBI:29105"/>
    </cofactor>
</comment>
<comment type="pathway">
    <text evidence="11">Amino-acid degradation; L-tryptophan degradation via kynurenine pathway; L-kynurenine from L-tryptophan: step 2/2.</text>
</comment>
<comment type="caution">
    <text evidence="12">The sequence shown here is derived from an EMBL/GenBank/DDBJ whole genome shotgun (WGS) entry which is preliminary data.</text>
</comment>
<dbReference type="PANTHER" id="PTHR31118">
    <property type="entry name" value="CYCLASE-LIKE PROTEIN 2"/>
    <property type="match status" value="1"/>
</dbReference>
<dbReference type="GO" id="GO:0019441">
    <property type="term" value="P:L-tryptophan catabolic process to kynurenine"/>
    <property type="evidence" value="ECO:0007669"/>
    <property type="project" value="InterPro"/>
</dbReference>
<reference evidence="12 13" key="1">
    <citation type="submission" date="2017-03" db="EMBL/GenBank/DDBJ databases">
        <title>Isolation of Levoglucosan Utilizing Bacteria.</title>
        <authorList>
            <person name="Arya A.S."/>
        </authorList>
    </citation>
    <scope>NUCLEOTIDE SEQUENCE [LARGE SCALE GENOMIC DNA]</scope>
    <source>
        <strain evidence="12 13">MEC069</strain>
    </source>
</reference>
<dbReference type="GO" id="GO:0046872">
    <property type="term" value="F:metal ion binding"/>
    <property type="evidence" value="ECO:0007669"/>
    <property type="project" value="UniProtKB-KW"/>
</dbReference>
<evidence type="ECO:0000256" key="8">
    <source>
        <dbReference type="ARBA" id="ARBA00022833"/>
    </source>
</evidence>
<comment type="subunit">
    <text evidence="3">Homodimer.</text>
</comment>
<dbReference type="AlphaFoldDB" id="A0A4Y8PXH7"/>
<name>A0A4Y8PXH7_9BACL</name>
<dbReference type="InterPro" id="IPR007325">
    <property type="entry name" value="KFase/CYL"/>
</dbReference>
<evidence type="ECO:0000256" key="11">
    <source>
        <dbReference type="ARBA" id="ARBA00060547"/>
    </source>
</evidence>
<evidence type="ECO:0000256" key="5">
    <source>
        <dbReference type="ARBA" id="ARBA00014889"/>
    </source>
</evidence>
<dbReference type="Pfam" id="PF04199">
    <property type="entry name" value="Cyclase"/>
    <property type="match status" value="1"/>
</dbReference>
<evidence type="ECO:0000256" key="2">
    <source>
        <dbReference type="ARBA" id="ARBA00002204"/>
    </source>
</evidence>
<dbReference type="Gene3D" id="3.50.30.50">
    <property type="entry name" value="Putative cyclase"/>
    <property type="match status" value="1"/>
</dbReference>
<dbReference type="EC" id="3.5.1.9" evidence="4"/>
<keyword evidence="9" id="KW-0823">Tryptophan catabolism</keyword>